<evidence type="ECO:0000256" key="1">
    <source>
        <dbReference type="ARBA" id="ARBA00009199"/>
    </source>
</evidence>
<dbReference type="AlphaFoldDB" id="A0A1W1YWT4"/>
<accession>A0A1W1YWT4</accession>
<sequence length="430" mass="44773">MTDHPLEAPRLHVGAILKAIEDRRMTAVDAIEAARRRIAAGDSEIGAFVCLAEDDARQSTEAPLAGISIGVKDIFDTHDMPTEMGSPLYEGHRPRFDAALVAMARSAGATIIGKTVTTELASIDPKDTRNPVAPGHTPGGSSSGSAAAVAAGFVAAAFGSQTGGSVIRPASFCGIAGFKPSFRLLPTVGMKTFSWSLDTAGLFAASVADLALLAERITGRPLTSLSAADANGLKIGLYRAKVDDHLDHEMTEAIGAAARLLERAGARIVDLAEPAALSEGRDSHRTIQGFEAARALMHEHVSGGDRLGPKLRAILDEGATVEPDAYDGARRCARLARKAATSLFETVDALLVPSASGPPPAGLASTGDPTMAKLWTLTGNPVVNVPGLTTSAGLPLGVSIVTRFGRDWEALTIADRLERLIQADRGRPSE</sequence>
<dbReference type="STRING" id="937218.SAMN06297251_10221"/>
<evidence type="ECO:0000313" key="5">
    <source>
        <dbReference type="Proteomes" id="UP000192656"/>
    </source>
</evidence>
<dbReference type="RefSeq" id="WP_084408499.1">
    <property type="nucleotide sequence ID" value="NZ_FWXR01000002.1"/>
</dbReference>
<gene>
    <name evidence="4" type="ORF">SAMN06297251_10221</name>
</gene>
<dbReference type="PANTHER" id="PTHR11895:SF151">
    <property type="entry name" value="GLUTAMYL-TRNA(GLN) AMIDOTRANSFERASE SUBUNIT A"/>
    <property type="match status" value="1"/>
</dbReference>
<dbReference type="PANTHER" id="PTHR11895">
    <property type="entry name" value="TRANSAMIDASE"/>
    <property type="match status" value="1"/>
</dbReference>
<evidence type="ECO:0000256" key="2">
    <source>
        <dbReference type="SAM" id="MobiDB-lite"/>
    </source>
</evidence>
<organism evidence="4 5">
    <name type="scientific">Fulvimarina manganoxydans</name>
    <dbReference type="NCBI Taxonomy" id="937218"/>
    <lineage>
        <taxon>Bacteria</taxon>
        <taxon>Pseudomonadati</taxon>
        <taxon>Pseudomonadota</taxon>
        <taxon>Alphaproteobacteria</taxon>
        <taxon>Hyphomicrobiales</taxon>
        <taxon>Aurantimonadaceae</taxon>
        <taxon>Fulvimarina</taxon>
    </lineage>
</organism>
<name>A0A1W1YWT4_9HYPH</name>
<evidence type="ECO:0000313" key="4">
    <source>
        <dbReference type="EMBL" id="SMC40281.1"/>
    </source>
</evidence>
<dbReference type="Proteomes" id="UP000192656">
    <property type="component" value="Unassembled WGS sequence"/>
</dbReference>
<dbReference type="EMBL" id="FWXR01000002">
    <property type="protein sequence ID" value="SMC40281.1"/>
    <property type="molecule type" value="Genomic_DNA"/>
</dbReference>
<protein>
    <submittedName>
        <fullName evidence="4">Asp-tRNAAsn/Glu-tRNAGln amidotransferase A subunit</fullName>
    </submittedName>
</protein>
<dbReference type="Gene3D" id="3.90.1300.10">
    <property type="entry name" value="Amidase signature (AS) domain"/>
    <property type="match status" value="1"/>
</dbReference>
<proteinExistence type="inferred from homology"/>
<comment type="similarity">
    <text evidence="1">Belongs to the amidase family.</text>
</comment>
<dbReference type="InterPro" id="IPR023631">
    <property type="entry name" value="Amidase_dom"/>
</dbReference>
<reference evidence="4 5" key="1">
    <citation type="submission" date="2017-04" db="EMBL/GenBank/DDBJ databases">
        <authorList>
            <person name="Afonso C.L."/>
            <person name="Miller P.J."/>
            <person name="Scott M.A."/>
            <person name="Spackman E."/>
            <person name="Goraichik I."/>
            <person name="Dimitrov K.M."/>
            <person name="Suarez D.L."/>
            <person name="Swayne D.E."/>
        </authorList>
    </citation>
    <scope>NUCLEOTIDE SEQUENCE [LARGE SCALE GENOMIC DNA]</scope>
    <source>
        <strain evidence="4 5">CGMCC 1.10972</strain>
    </source>
</reference>
<dbReference type="GO" id="GO:0016740">
    <property type="term" value="F:transferase activity"/>
    <property type="evidence" value="ECO:0007669"/>
    <property type="project" value="UniProtKB-KW"/>
</dbReference>
<dbReference type="OrthoDB" id="9814821at2"/>
<keyword evidence="4" id="KW-0808">Transferase</keyword>
<keyword evidence="5" id="KW-1185">Reference proteome</keyword>
<feature type="domain" description="Amidase" evidence="3">
    <location>
        <begin position="30"/>
        <end position="408"/>
    </location>
</feature>
<dbReference type="InterPro" id="IPR000120">
    <property type="entry name" value="Amidase"/>
</dbReference>
<dbReference type="InterPro" id="IPR036928">
    <property type="entry name" value="AS_sf"/>
</dbReference>
<evidence type="ECO:0000259" key="3">
    <source>
        <dbReference type="Pfam" id="PF01425"/>
    </source>
</evidence>
<dbReference type="Pfam" id="PF01425">
    <property type="entry name" value="Amidase"/>
    <property type="match status" value="1"/>
</dbReference>
<dbReference type="SUPFAM" id="SSF75304">
    <property type="entry name" value="Amidase signature (AS) enzymes"/>
    <property type="match status" value="1"/>
</dbReference>
<feature type="region of interest" description="Disordered" evidence="2">
    <location>
        <begin position="123"/>
        <end position="143"/>
    </location>
</feature>